<dbReference type="InterPro" id="IPR002657">
    <property type="entry name" value="BilAc:Na_symport/Acr3"/>
</dbReference>
<evidence type="ECO:0000256" key="1">
    <source>
        <dbReference type="ARBA" id="ARBA00004141"/>
    </source>
</evidence>
<evidence type="ECO:0000313" key="7">
    <source>
        <dbReference type="Proteomes" id="UP000005801"/>
    </source>
</evidence>
<dbReference type="PANTHER" id="PTHR10361:SF28">
    <property type="entry name" value="P3 PROTEIN-RELATED"/>
    <property type="match status" value="1"/>
</dbReference>
<comment type="caution">
    <text evidence="6">The sequence shown here is derived from an EMBL/GenBank/DDBJ whole genome shotgun (WGS) entry which is preliminary data.</text>
</comment>
<feature type="transmembrane region" description="Helical" evidence="5">
    <location>
        <begin position="262"/>
        <end position="281"/>
    </location>
</feature>
<evidence type="ECO:0000256" key="4">
    <source>
        <dbReference type="ARBA" id="ARBA00023136"/>
    </source>
</evidence>
<dbReference type="RefSeq" id="WP_006971159.1">
    <property type="nucleotide sequence ID" value="NZ_ABCS01000017.1"/>
</dbReference>
<feature type="transmembrane region" description="Helical" evidence="5">
    <location>
        <begin position="138"/>
        <end position="157"/>
    </location>
</feature>
<feature type="transmembrane region" description="Helical" evidence="5">
    <location>
        <begin position="61"/>
        <end position="80"/>
    </location>
</feature>
<evidence type="ECO:0000256" key="3">
    <source>
        <dbReference type="ARBA" id="ARBA00022989"/>
    </source>
</evidence>
<keyword evidence="7" id="KW-1185">Reference proteome</keyword>
<organism evidence="6 7">
    <name type="scientific">Plesiocystis pacifica SIR-1</name>
    <dbReference type="NCBI Taxonomy" id="391625"/>
    <lineage>
        <taxon>Bacteria</taxon>
        <taxon>Pseudomonadati</taxon>
        <taxon>Myxococcota</taxon>
        <taxon>Polyangia</taxon>
        <taxon>Nannocystales</taxon>
        <taxon>Nannocystaceae</taxon>
        <taxon>Plesiocystis</taxon>
    </lineage>
</organism>
<proteinExistence type="predicted"/>
<evidence type="ECO:0000256" key="2">
    <source>
        <dbReference type="ARBA" id="ARBA00022692"/>
    </source>
</evidence>
<name>A6G360_9BACT</name>
<dbReference type="AlphaFoldDB" id="A6G360"/>
<dbReference type="EMBL" id="ABCS01000017">
    <property type="protein sequence ID" value="EDM79685.1"/>
    <property type="molecule type" value="Genomic_DNA"/>
</dbReference>
<evidence type="ECO:0000256" key="5">
    <source>
        <dbReference type="SAM" id="Phobius"/>
    </source>
</evidence>
<feature type="transmembrane region" description="Helical" evidence="5">
    <location>
        <begin position="231"/>
        <end position="250"/>
    </location>
</feature>
<dbReference type="Gene3D" id="1.20.1530.20">
    <property type="match status" value="1"/>
</dbReference>
<feature type="transmembrane region" description="Helical" evidence="5">
    <location>
        <begin position="36"/>
        <end position="55"/>
    </location>
</feature>
<feature type="transmembrane region" description="Helical" evidence="5">
    <location>
        <begin position="200"/>
        <end position="219"/>
    </location>
</feature>
<dbReference type="InterPro" id="IPR038770">
    <property type="entry name" value="Na+/solute_symporter_sf"/>
</dbReference>
<reference evidence="6 7" key="1">
    <citation type="submission" date="2007-06" db="EMBL/GenBank/DDBJ databases">
        <authorList>
            <person name="Shimkets L."/>
            <person name="Ferriera S."/>
            <person name="Johnson J."/>
            <person name="Kravitz S."/>
            <person name="Beeson K."/>
            <person name="Sutton G."/>
            <person name="Rogers Y.-H."/>
            <person name="Friedman R."/>
            <person name="Frazier M."/>
            <person name="Venter J.C."/>
        </authorList>
    </citation>
    <scope>NUCLEOTIDE SEQUENCE [LARGE SCALE GENOMIC DNA]</scope>
    <source>
        <strain evidence="6 7">SIR-1</strain>
    </source>
</reference>
<dbReference type="STRING" id="391625.PPSIR1_16525"/>
<keyword evidence="3 5" id="KW-1133">Transmembrane helix</keyword>
<dbReference type="Proteomes" id="UP000005801">
    <property type="component" value="Unassembled WGS sequence"/>
</dbReference>
<dbReference type="PANTHER" id="PTHR10361">
    <property type="entry name" value="SODIUM-BILE ACID COTRANSPORTER"/>
    <property type="match status" value="1"/>
</dbReference>
<evidence type="ECO:0000313" key="6">
    <source>
        <dbReference type="EMBL" id="EDM79685.1"/>
    </source>
</evidence>
<feature type="transmembrane region" description="Helical" evidence="5">
    <location>
        <begin position="169"/>
        <end position="188"/>
    </location>
</feature>
<keyword evidence="4 5" id="KW-0472">Membrane</keyword>
<dbReference type="GO" id="GO:0016020">
    <property type="term" value="C:membrane"/>
    <property type="evidence" value="ECO:0007669"/>
    <property type="project" value="UniProtKB-SubCell"/>
</dbReference>
<dbReference type="Pfam" id="PF01758">
    <property type="entry name" value="SBF"/>
    <property type="match status" value="1"/>
</dbReference>
<feature type="transmembrane region" description="Helical" evidence="5">
    <location>
        <begin position="6"/>
        <end position="24"/>
    </location>
</feature>
<dbReference type="OrthoDB" id="9806785at2"/>
<accession>A6G360</accession>
<protein>
    <submittedName>
        <fullName evidence="6">Transporter, bile acid/Na+ symporter family protein</fullName>
    </submittedName>
</protein>
<dbReference type="eggNOG" id="COG0385">
    <property type="taxonomic scope" value="Bacteria"/>
</dbReference>
<gene>
    <name evidence="6" type="ORF">PPSIR1_16525</name>
</gene>
<comment type="subcellular location">
    <subcellularLocation>
        <location evidence="1">Membrane</location>
        <topology evidence="1">Multi-pass membrane protein</topology>
    </subcellularLocation>
</comment>
<dbReference type="InterPro" id="IPR004710">
    <property type="entry name" value="Bilac:Na_transpt"/>
</dbReference>
<feature type="transmembrane region" description="Helical" evidence="5">
    <location>
        <begin position="92"/>
        <end position="118"/>
    </location>
</feature>
<keyword evidence="2 5" id="KW-0812">Transmembrane</keyword>
<sequence>MLQSIAISALVVIMMVTIGLELTLEDLGNGLREGKWLVLAVLANVVLVPALAYGLGLATALPAGILLGAMVCASAPGGPTGPLFTRIAGADLAFATALQVILCVIGLVSAPLTLTLLLNHLGESEATRTSVAGTPLWPMVRTLFVFQLVPLATGMLVRRQRPELAARMAKPMGTAANVLLLVIIVGMLATRGKILLEQSLVVHGVLVAMVVLPLGLGRLSPSATEPQSKAMATAMVTTVRNLSVALLLSATFFEDPAVDAAILVWGFYMMLLPAGVAALLGRRARRVDPAPAMAD</sequence>